<feature type="compositionally biased region" description="Basic residues" evidence="1">
    <location>
        <begin position="161"/>
        <end position="171"/>
    </location>
</feature>
<proteinExistence type="predicted"/>
<keyword evidence="2" id="KW-1185">Reference proteome</keyword>
<name>A0A8B9A3U1_PHODC</name>
<feature type="compositionally biased region" description="Basic and acidic residues" evidence="1">
    <location>
        <begin position="125"/>
        <end position="142"/>
    </location>
</feature>
<reference evidence="2" key="1">
    <citation type="journal article" date="2019" name="Nat. Commun.">
        <title>Genome-wide association mapping of date palm fruit traits.</title>
        <authorList>
            <person name="Hazzouri K.M."/>
            <person name="Gros-Balthazard M."/>
            <person name="Flowers J.M."/>
            <person name="Copetti D."/>
            <person name="Lemansour A."/>
            <person name="Lebrun M."/>
            <person name="Masmoudi K."/>
            <person name="Ferrand S."/>
            <person name="Dhar M.I."/>
            <person name="Fresquez Z.A."/>
            <person name="Rosas U."/>
            <person name="Zhang J."/>
            <person name="Talag J."/>
            <person name="Lee S."/>
            <person name="Kudrna D."/>
            <person name="Powell R.F."/>
            <person name="Leitch I.J."/>
            <person name="Krueger R.R."/>
            <person name="Wing R.A."/>
            <person name="Amiri K.M.A."/>
            <person name="Purugganan M.D."/>
        </authorList>
    </citation>
    <scope>NUCLEOTIDE SEQUENCE [LARGE SCALE GENOMIC DNA]</scope>
    <source>
        <strain evidence="2">cv. Khalas</strain>
    </source>
</reference>
<feature type="compositionally biased region" description="Gly residues" evidence="1">
    <location>
        <begin position="176"/>
        <end position="187"/>
    </location>
</feature>
<accession>A0A8B9A3U1</accession>
<dbReference type="AlphaFoldDB" id="A0A8B9A3U1"/>
<dbReference type="Proteomes" id="UP000228380">
    <property type="component" value="Chromosome 1"/>
</dbReference>
<reference evidence="3" key="2">
    <citation type="submission" date="2025-08" db="UniProtKB">
        <authorList>
            <consortium name="RefSeq"/>
        </authorList>
    </citation>
    <scope>IDENTIFICATION</scope>
    <source>
        <tissue evidence="3">Young leaves</tissue>
    </source>
</reference>
<evidence type="ECO:0000256" key="1">
    <source>
        <dbReference type="SAM" id="MobiDB-lite"/>
    </source>
</evidence>
<evidence type="ECO:0000313" key="2">
    <source>
        <dbReference type="Proteomes" id="UP000228380"/>
    </source>
</evidence>
<dbReference type="GeneID" id="120110178"/>
<gene>
    <name evidence="3" type="primary">LOC120110178</name>
</gene>
<evidence type="ECO:0000313" key="3">
    <source>
        <dbReference type="RefSeq" id="XP_038980327.1"/>
    </source>
</evidence>
<feature type="region of interest" description="Disordered" evidence="1">
    <location>
        <begin position="24"/>
        <end position="191"/>
    </location>
</feature>
<organism evidence="2 3">
    <name type="scientific">Phoenix dactylifera</name>
    <name type="common">Date palm</name>
    <dbReference type="NCBI Taxonomy" id="42345"/>
    <lineage>
        <taxon>Eukaryota</taxon>
        <taxon>Viridiplantae</taxon>
        <taxon>Streptophyta</taxon>
        <taxon>Embryophyta</taxon>
        <taxon>Tracheophyta</taxon>
        <taxon>Spermatophyta</taxon>
        <taxon>Magnoliopsida</taxon>
        <taxon>Liliopsida</taxon>
        <taxon>Arecaceae</taxon>
        <taxon>Coryphoideae</taxon>
        <taxon>Phoeniceae</taxon>
        <taxon>Phoenix</taxon>
    </lineage>
</organism>
<sequence length="202" mass="20578">MKGGGVDYAYGGGADLTLVGPKVEEGAGEGVGVGPDETPVESARGSLKGRGVLIGEEGRGKGNGAGAAEVGEERDKGSWTRVGARAEAARSGEAAEQRQGDGSRRRERSTEVGRLGGSMAACSEGTKKRCERSAWGRRRSEGKLGGGPGGGGAKAVERHCGRPRRRRRTAWRRCGDGGAAGTTGRCGGAARRVGGDWAAAAW</sequence>
<dbReference type="RefSeq" id="XP_038980327.1">
    <property type="nucleotide sequence ID" value="XM_039124399.1"/>
</dbReference>
<protein>
    <submittedName>
        <fullName evidence="3">Glycine-rich cell wall structural protein 1.0-like</fullName>
    </submittedName>
</protein>
<dbReference type="KEGG" id="pda:120110178"/>
<feature type="compositionally biased region" description="Gly residues" evidence="1">
    <location>
        <begin position="143"/>
        <end position="153"/>
    </location>
</feature>
<feature type="compositionally biased region" description="Basic and acidic residues" evidence="1">
    <location>
        <begin position="87"/>
        <end position="111"/>
    </location>
</feature>